<accession>A0A0C2DXA2</accession>
<evidence type="ECO:0000313" key="10">
    <source>
        <dbReference type="Proteomes" id="UP000035068"/>
    </source>
</evidence>
<dbReference type="Pfam" id="PF25967">
    <property type="entry name" value="RND-MFP_C"/>
    <property type="match status" value="1"/>
</dbReference>
<dbReference type="InterPro" id="IPR006143">
    <property type="entry name" value="RND_pump_MFP"/>
</dbReference>
<evidence type="ECO:0000259" key="6">
    <source>
        <dbReference type="Pfam" id="PF25917"/>
    </source>
</evidence>
<dbReference type="RefSeq" id="WP_040096845.1">
    <property type="nucleotide sequence ID" value="NZ_JWJD01000001.1"/>
</dbReference>
<feature type="coiled-coil region" evidence="3">
    <location>
        <begin position="107"/>
        <end position="172"/>
    </location>
</feature>
<comment type="subcellular location">
    <subcellularLocation>
        <location evidence="1">Cell envelope</location>
    </subcellularLocation>
</comment>
<evidence type="ECO:0000259" key="8">
    <source>
        <dbReference type="Pfam" id="PF25967"/>
    </source>
</evidence>
<feature type="domain" description="Multidrug resistance protein MdtA-like C-terminal permuted SH3" evidence="8">
    <location>
        <begin position="306"/>
        <end position="363"/>
    </location>
</feature>
<dbReference type="Pfam" id="PF25917">
    <property type="entry name" value="BSH_RND"/>
    <property type="match status" value="1"/>
</dbReference>
<dbReference type="InterPro" id="IPR058626">
    <property type="entry name" value="MdtA-like_b-barrel"/>
</dbReference>
<dbReference type="InterPro" id="IPR058627">
    <property type="entry name" value="MdtA-like_C"/>
</dbReference>
<dbReference type="PANTHER" id="PTHR30158">
    <property type="entry name" value="ACRA/E-RELATED COMPONENT OF DRUG EFFLUX TRANSPORTER"/>
    <property type="match status" value="1"/>
</dbReference>
<reference evidence="9 10" key="1">
    <citation type="submission" date="2014-12" db="EMBL/GenBank/DDBJ databases">
        <title>Genomes of Geoalkalibacter ferrihydriticus and Geoalkalibacter subterraneus, two haloalkaliphilic metal-reducing members of the Geobacteraceae.</title>
        <authorList>
            <person name="Badalamenti J.P."/>
            <person name="Torres C.I."/>
            <person name="Krajmalnik-Brown R."/>
            <person name="Bond D.R."/>
        </authorList>
    </citation>
    <scope>NUCLEOTIDE SEQUENCE [LARGE SCALE GENOMIC DNA]</scope>
    <source>
        <strain evidence="9 10">DSM 17813</strain>
    </source>
</reference>
<feature type="domain" description="Multidrug resistance protein MdtA-like barrel-sandwich hybrid" evidence="6">
    <location>
        <begin position="66"/>
        <end position="208"/>
    </location>
</feature>
<organism evidence="9 10">
    <name type="scientific">Geoalkalibacter ferrihydriticus DSM 17813</name>
    <dbReference type="NCBI Taxonomy" id="1121915"/>
    <lineage>
        <taxon>Bacteria</taxon>
        <taxon>Pseudomonadati</taxon>
        <taxon>Thermodesulfobacteriota</taxon>
        <taxon>Desulfuromonadia</taxon>
        <taxon>Desulfuromonadales</taxon>
        <taxon>Geoalkalibacteraceae</taxon>
        <taxon>Geoalkalibacter</taxon>
    </lineage>
</organism>
<dbReference type="Proteomes" id="UP000035068">
    <property type="component" value="Unassembled WGS sequence"/>
</dbReference>
<dbReference type="GO" id="GO:0005886">
    <property type="term" value="C:plasma membrane"/>
    <property type="evidence" value="ECO:0007669"/>
    <property type="project" value="TreeGrafter"/>
</dbReference>
<feature type="domain" description="Multidrug resistance protein MdtA-like alpha-helical hairpin" evidence="5">
    <location>
        <begin position="107"/>
        <end position="176"/>
    </location>
</feature>
<dbReference type="Pfam" id="PF25876">
    <property type="entry name" value="HH_MFP_RND"/>
    <property type="match status" value="1"/>
</dbReference>
<proteinExistence type="inferred from homology"/>
<evidence type="ECO:0000256" key="3">
    <source>
        <dbReference type="SAM" id="Coils"/>
    </source>
</evidence>
<dbReference type="NCBIfam" id="TIGR01730">
    <property type="entry name" value="RND_mfp"/>
    <property type="match status" value="1"/>
</dbReference>
<protein>
    <submittedName>
        <fullName evidence="9">RND transporter</fullName>
    </submittedName>
</protein>
<evidence type="ECO:0000313" key="9">
    <source>
        <dbReference type="EMBL" id="KIH78074.1"/>
    </source>
</evidence>
<dbReference type="GO" id="GO:0046677">
    <property type="term" value="P:response to antibiotic"/>
    <property type="evidence" value="ECO:0007669"/>
    <property type="project" value="TreeGrafter"/>
</dbReference>
<dbReference type="InterPro" id="IPR058624">
    <property type="entry name" value="MdtA-like_HH"/>
</dbReference>
<dbReference type="Pfam" id="PF25944">
    <property type="entry name" value="Beta-barrel_RND"/>
    <property type="match status" value="1"/>
</dbReference>
<dbReference type="Gene3D" id="2.40.50.100">
    <property type="match status" value="1"/>
</dbReference>
<evidence type="ECO:0000256" key="2">
    <source>
        <dbReference type="ARBA" id="ARBA00009477"/>
    </source>
</evidence>
<dbReference type="FunFam" id="2.40.420.20:FF:000001">
    <property type="entry name" value="Efflux RND transporter periplasmic adaptor subunit"/>
    <property type="match status" value="1"/>
</dbReference>
<keyword evidence="3" id="KW-0175">Coiled coil</keyword>
<dbReference type="Gene3D" id="1.10.287.470">
    <property type="entry name" value="Helix hairpin bin"/>
    <property type="match status" value="1"/>
</dbReference>
<feature type="chain" id="PRO_5002159893" evidence="4">
    <location>
        <begin position="20"/>
        <end position="384"/>
    </location>
</feature>
<keyword evidence="10" id="KW-1185">Reference proteome</keyword>
<feature type="domain" description="Multidrug resistance protein MdtA-like beta-barrel" evidence="7">
    <location>
        <begin position="211"/>
        <end position="300"/>
    </location>
</feature>
<dbReference type="GO" id="GO:0030313">
    <property type="term" value="C:cell envelope"/>
    <property type="evidence" value="ECO:0007669"/>
    <property type="project" value="UniProtKB-SubCell"/>
</dbReference>
<dbReference type="GO" id="GO:0022857">
    <property type="term" value="F:transmembrane transporter activity"/>
    <property type="evidence" value="ECO:0007669"/>
    <property type="project" value="InterPro"/>
</dbReference>
<evidence type="ECO:0000256" key="1">
    <source>
        <dbReference type="ARBA" id="ARBA00004196"/>
    </source>
</evidence>
<comment type="similarity">
    <text evidence="2">Belongs to the membrane fusion protein (MFP) (TC 8.A.1) family.</text>
</comment>
<feature type="signal peptide" evidence="4">
    <location>
        <begin position="1"/>
        <end position="19"/>
    </location>
</feature>
<gene>
    <name evidence="9" type="ORF">GFER_05665</name>
</gene>
<dbReference type="Gene3D" id="2.40.420.20">
    <property type="match status" value="1"/>
</dbReference>
<comment type="caution">
    <text evidence="9">The sequence shown here is derived from an EMBL/GenBank/DDBJ whole genome shotgun (WGS) entry which is preliminary data.</text>
</comment>
<evidence type="ECO:0000256" key="4">
    <source>
        <dbReference type="SAM" id="SignalP"/>
    </source>
</evidence>
<dbReference type="SUPFAM" id="SSF111369">
    <property type="entry name" value="HlyD-like secretion proteins"/>
    <property type="match status" value="1"/>
</dbReference>
<sequence>MPTPLARRFLRRVAFFTSAALILTGCGSDSEQQPGQGWAPPVTVITTEKTSVQVEQTYAGRLRGARDVEVRTRVQGIVEQRLYEEGRHVNKGDALFRIDPEPFAVALQAARAEEQTAEADLSQAQREWDRISRLYEQDAVSRRERDNARSALELAQARKALAQARTAQAQLELGYTRVEAPLSGVTSLEVLPEGSLVERGTLLTTIVQQDPIHVRFSLPEEDAALQRGARAALAGAGHSDHSRKARLVLPDGSCYEKTGEIDFTAATVDPRTGSVLARAVFANPENLLIPGQFVRVRVLLQTLDEIILVPESAVFEGREGPSVYVLNADDKVDARRIVLGPVVTAGQVVLEGLEPGERVVINGQVGLQPGMPVNPQDAAQEESR</sequence>
<keyword evidence="4" id="KW-0732">Signal</keyword>
<dbReference type="PROSITE" id="PS51257">
    <property type="entry name" value="PROKAR_LIPOPROTEIN"/>
    <property type="match status" value="1"/>
</dbReference>
<evidence type="ECO:0000259" key="5">
    <source>
        <dbReference type="Pfam" id="PF25876"/>
    </source>
</evidence>
<name>A0A0C2DXA2_9BACT</name>
<dbReference type="AlphaFoldDB" id="A0A0C2DXA2"/>
<evidence type="ECO:0000259" key="7">
    <source>
        <dbReference type="Pfam" id="PF25944"/>
    </source>
</evidence>
<dbReference type="InterPro" id="IPR058625">
    <property type="entry name" value="MdtA-like_BSH"/>
</dbReference>
<dbReference type="EMBL" id="JWJD01000001">
    <property type="protein sequence ID" value="KIH78074.1"/>
    <property type="molecule type" value="Genomic_DNA"/>
</dbReference>
<dbReference type="Gene3D" id="2.40.30.170">
    <property type="match status" value="1"/>
</dbReference>